<dbReference type="STRING" id="13616.ENSMODP00000004498"/>
<evidence type="ECO:0000313" key="3">
    <source>
        <dbReference type="Proteomes" id="UP000002280"/>
    </source>
</evidence>
<keyword evidence="3" id="KW-1185">Reference proteome</keyword>
<reference evidence="2 3" key="1">
    <citation type="journal article" date="2007" name="Nature">
        <title>Genome of the marsupial Monodelphis domestica reveals innovation in non-coding sequences.</title>
        <authorList>
            <person name="Mikkelsen T.S."/>
            <person name="Wakefield M.J."/>
            <person name="Aken B."/>
            <person name="Amemiya C.T."/>
            <person name="Chang J.L."/>
            <person name="Duke S."/>
            <person name="Garber M."/>
            <person name="Gentles A.J."/>
            <person name="Goodstadt L."/>
            <person name="Heger A."/>
            <person name="Jurka J."/>
            <person name="Kamal M."/>
            <person name="Mauceli E."/>
            <person name="Searle S.M."/>
            <person name="Sharpe T."/>
            <person name="Baker M.L."/>
            <person name="Batzer M.A."/>
            <person name="Benos P.V."/>
            <person name="Belov K."/>
            <person name="Clamp M."/>
            <person name="Cook A."/>
            <person name="Cuff J."/>
            <person name="Das R."/>
            <person name="Davidow L."/>
            <person name="Deakin J.E."/>
            <person name="Fazzari M.J."/>
            <person name="Glass J.L."/>
            <person name="Grabherr M."/>
            <person name="Greally J.M."/>
            <person name="Gu W."/>
            <person name="Hore T.A."/>
            <person name="Huttley G.A."/>
            <person name="Kleber M."/>
            <person name="Jirtle R.L."/>
            <person name="Koina E."/>
            <person name="Lee J.T."/>
            <person name="Mahony S."/>
            <person name="Marra M.A."/>
            <person name="Miller R.D."/>
            <person name="Nicholls R.D."/>
            <person name="Oda M."/>
            <person name="Papenfuss A.T."/>
            <person name="Parra Z.E."/>
            <person name="Pollock D.D."/>
            <person name="Ray D.A."/>
            <person name="Schein J.E."/>
            <person name="Speed T.P."/>
            <person name="Thompson K."/>
            <person name="VandeBerg J.L."/>
            <person name="Wade C.M."/>
            <person name="Walker J.A."/>
            <person name="Waters P.D."/>
            <person name="Webber C."/>
            <person name="Weidman J.R."/>
            <person name="Xie X."/>
            <person name="Zody M.C."/>
            <person name="Baldwin J."/>
            <person name="Abdouelleil A."/>
            <person name="Abdulkadir J."/>
            <person name="Abebe A."/>
            <person name="Abera B."/>
            <person name="Abreu J."/>
            <person name="Acer S.C."/>
            <person name="Aftuck L."/>
            <person name="Alexander A."/>
            <person name="An P."/>
            <person name="Anderson E."/>
            <person name="Anderson S."/>
            <person name="Arachi H."/>
            <person name="Azer M."/>
            <person name="Bachantsang P."/>
            <person name="Barry A."/>
            <person name="Bayul T."/>
            <person name="Berlin A."/>
            <person name="Bessette D."/>
            <person name="Bloom T."/>
            <person name="Bloom T."/>
            <person name="Boguslavskiy L."/>
            <person name="Bonnet C."/>
            <person name="Boukhgalter B."/>
            <person name="Bourzgui I."/>
            <person name="Brown A."/>
            <person name="Cahill P."/>
            <person name="Channer S."/>
            <person name="Cheshatsang Y."/>
            <person name="Chuda L."/>
            <person name="Citroen M."/>
            <person name="Collymore A."/>
            <person name="Cooke P."/>
            <person name="Costello M."/>
            <person name="D'Aco K."/>
            <person name="Daza R."/>
            <person name="De Haan G."/>
            <person name="DeGray S."/>
            <person name="DeMaso C."/>
            <person name="Dhargay N."/>
            <person name="Dooley K."/>
            <person name="Dooley E."/>
            <person name="Doricent M."/>
            <person name="Dorje P."/>
            <person name="Dorjee K."/>
            <person name="Dupes A."/>
            <person name="Elong R."/>
            <person name="Falk J."/>
            <person name="Farina A."/>
            <person name="Faro S."/>
            <person name="Ferguson D."/>
            <person name="Fisher S."/>
            <person name="Foley C.D."/>
            <person name="Franke A."/>
            <person name="Friedrich D."/>
            <person name="Gadbois L."/>
            <person name="Gearin G."/>
            <person name="Gearin C.R."/>
            <person name="Giannoukos G."/>
            <person name="Goode T."/>
            <person name="Graham J."/>
            <person name="Grandbois E."/>
            <person name="Grewal S."/>
            <person name="Gyaltsen K."/>
            <person name="Hafez N."/>
            <person name="Hagos B."/>
            <person name="Hall J."/>
            <person name="Henson C."/>
            <person name="Hollinger A."/>
            <person name="Honan T."/>
            <person name="Huard M.D."/>
            <person name="Hughes L."/>
            <person name="Hurhula B."/>
            <person name="Husby M.E."/>
            <person name="Kamat A."/>
            <person name="Kanga B."/>
            <person name="Kashin S."/>
            <person name="Khazanovich D."/>
            <person name="Kisner P."/>
            <person name="Lance K."/>
            <person name="Lara M."/>
            <person name="Lee W."/>
            <person name="Lennon N."/>
            <person name="Letendre F."/>
            <person name="LeVine R."/>
            <person name="Lipovsky A."/>
            <person name="Liu X."/>
            <person name="Liu J."/>
            <person name="Liu S."/>
            <person name="Lokyitsang T."/>
            <person name="Lokyitsang Y."/>
            <person name="Lubonja R."/>
            <person name="Lui A."/>
            <person name="MacDonald P."/>
            <person name="Magnisalis V."/>
            <person name="Maru K."/>
            <person name="Matthews C."/>
            <person name="McCusker W."/>
            <person name="McDonough S."/>
            <person name="Mehta T."/>
            <person name="Meldrim J."/>
            <person name="Meneus L."/>
            <person name="Mihai O."/>
            <person name="Mihalev A."/>
            <person name="Mihova T."/>
            <person name="Mittelman R."/>
            <person name="Mlenga V."/>
            <person name="Montmayeur A."/>
            <person name="Mulrain L."/>
            <person name="Navidi A."/>
            <person name="Naylor J."/>
            <person name="Negash T."/>
            <person name="Nguyen T."/>
            <person name="Nguyen N."/>
            <person name="Nicol R."/>
            <person name="Norbu C."/>
            <person name="Norbu N."/>
            <person name="Novod N."/>
            <person name="O'Neill B."/>
            <person name="Osman S."/>
            <person name="Markiewicz E."/>
            <person name="Oyono O.L."/>
            <person name="Patti C."/>
            <person name="Phunkhang P."/>
            <person name="Pierre F."/>
            <person name="Priest M."/>
            <person name="Raghuraman S."/>
            <person name="Rege F."/>
            <person name="Reyes R."/>
            <person name="Rise C."/>
            <person name="Rogov P."/>
            <person name="Ross K."/>
            <person name="Ryan E."/>
            <person name="Settipalli S."/>
            <person name="Shea T."/>
            <person name="Sherpa N."/>
            <person name="Shi L."/>
            <person name="Shih D."/>
            <person name="Sparrow T."/>
            <person name="Spaulding J."/>
            <person name="Stalker J."/>
            <person name="Stange-Thomann N."/>
            <person name="Stavropoulos S."/>
            <person name="Stone C."/>
            <person name="Strader C."/>
            <person name="Tesfaye S."/>
            <person name="Thomson T."/>
            <person name="Thoulutsang Y."/>
            <person name="Thoulutsang D."/>
            <person name="Topham K."/>
            <person name="Topping I."/>
            <person name="Tsamla T."/>
            <person name="Vassiliev H."/>
            <person name="Vo A."/>
            <person name="Wangchuk T."/>
            <person name="Wangdi T."/>
            <person name="Weiand M."/>
            <person name="Wilkinson J."/>
            <person name="Wilson A."/>
            <person name="Yadav S."/>
            <person name="Young G."/>
            <person name="Yu Q."/>
            <person name="Zembek L."/>
            <person name="Zhong D."/>
            <person name="Zimmer A."/>
            <person name="Zwirko Z."/>
            <person name="Jaffe D.B."/>
            <person name="Alvarez P."/>
            <person name="Brockman W."/>
            <person name="Butler J."/>
            <person name="Chin C."/>
            <person name="Gnerre S."/>
            <person name="MacCallum I."/>
            <person name="Graves J.A."/>
            <person name="Ponting C.P."/>
            <person name="Breen M."/>
            <person name="Samollow P.B."/>
            <person name="Lander E.S."/>
            <person name="Lindblad-Toh K."/>
        </authorList>
    </citation>
    <scope>NUCLEOTIDE SEQUENCE [LARGE SCALE GENOMIC DNA]</scope>
</reference>
<reference evidence="2" key="2">
    <citation type="submission" date="2025-08" db="UniProtKB">
        <authorList>
            <consortium name="Ensembl"/>
        </authorList>
    </citation>
    <scope>IDENTIFICATION</scope>
</reference>
<dbReference type="Pfam" id="PF14645">
    <property type="entry name" value="Chibby"/>
    <property type="match status" value="1"/>
</dbReference>
<sequence>MGLSSFEEHRTWRSGLYSDFVILFLYWKWLLPVSTPLLTTKRKASECNLTTPFQLLTQDLLKQVDNILLGSLNKQKPLVLIQDPAAWPAGVISILGLPSRQSPTEQPRPVCGASNLSSLSPSTKPSVPGSLDSSTRTPIINSLFILMNQLRQFWADHFSRRFAPRRPPLRQISSMSTFYLLDHRTRQAELGLNYGSPRTQLSDQAFIFEAGRWVMEGGYRTNLHPLNLTTYWEPLVPQGKNKALLEENNYLKLQQELLMDMLTDATARLQLLEKKFNVDTSPLSASCVWQKKMRKRDRMRLIQSTALFPR</sequence>
<proteinExistence type="predicted"/>
<feature type="region of interest" description="Disordered" evidence="1">
    <location>
        <begin position="103"/>
        <end position="133"/>
    </location>
</feature>
<accession>F7ABL9</accession>
<dbReference type="OrthoDB" id="2145765at2759"/>
<feature type="compositionally biased region" description="Polar residues" evidence="1">
    <location>
        <begin position="114"/>
        <end position="133"/>
    </location>
</feature>
<dbReference type="GeneTree" id="ENSGT00940000153137"/>
<evidence type="ECO:0000313" key="2">
    <source>
        <dbReference type="Ensembl" id="ENSMODP00000004498.3"/>
    </source>
</evidence>
<dbReference type="AlphaFoldDB" id="F7ABL9"/>
<organism evidence="2 3">
    <name type="scientific">Monodelphis domestica</name>
    <name type="common">Gray short-tailed opossum</name>
    <dbReference type="NCBI Taxonomy" id="13616"/>
    <lineage>
        <taxon>Eukaryota</taxon>
        <taxon>Metazoa</taxon>
        <taxon>Chordata</taxon>
        <taxon>Craniata</taxon>
        <taxon>Vertebrata</taxon>
        <taxon>Euteleostomi</taxon>
        <taxon>Mammalia</taxon>
        <taxon>Metatheria</taxon>
        <taxon>Didelphimorphia</taxon>
        <taxon>Didelphidae</taxon>
        <taxon>Monodelphis</taxon>
    </lineage>
</organism>
<dbReference type="KEGG" id="mdo:100032180"/>
<evidence type="ECO:0000256" key="1">
    <source>
        <dbReference type="SAM" id="MobiDB-lite"/>
    </source>
</evidence>
<dbReference type="CTD" id="646019"/>
<dbReference type="PANTHER" id="PTHR21533">
    <property type="entry name" value="LEUCINE-RICH PROTEIN"/>
    <property type="match status" value="1"/>
</dbReference>
<dbReference type="PANTHER" id="PTHR21533:SF17">
    <property type="entry name" value="PROTEIN CHIBBY HOMOLOG 3"/>
    <property type="match status" value="1"/>
</dbReference>
<dbReference type="InParanoid" id="F7ABL9"/>
<dbReference type="HOGENOM" id="CLU_134504_1_0_1"/>
<dbReference type="eggNOG" id="KOG4119">
    <property type="taxonomic scope" value="Eukaryota"/>
</dbReference>
<reference evidence="2" key="3">
    <citation type="submission" date="2025-09" db="UniProtKB">
        <authorList>
            <consortium name="Ensembl"/>
        </authorList>
    </citation>
    <scope>IDENTIFICATION</scope>
</reference>
<dbReference type="InterPro" id="IPR028118">
    <property type="entry name" value="Chibby_fam"/>
</dbReference>
<dbReference type="Ensembl" id="ENSMODT00000004597.3">
    <property type="protein sequence ID" value="ENSMODP00000004498.3"/>
    <property type="gene ID" value="ENSMODG00000003673.3"/>
</dbReference>
<name>F7ABL9_MONDO</name>
<protein>
    <submittedName>
        <fullName evidence="2">Chibby family member 3</fullName>
    </submittedName>
</protein>
<dbReference type="CDD" id="cd07429">
    <property type="entry name" value="Cby_like"/>
    <property type="match status" value="1"/>
</dbReference>
<dbReference type="Proteomes" id="UP000002280">
    <property type="component" value="Chromosome 1"/>
</dbReference>
<dbReference type="Bgee" id="ENSMODG00000003673">
    <property type="expression patterns" value="Expressed in spermatocyte and 2 other cell types or tissues"/>
</dbReference>
<dbReference type="GeneID" id="100032180"/>